<dbReference type="InterPro" id="IPR031968">
    <property type="entry name" value="VASt"/>
</dbReference>
<name>A0A0K9PWF9_ZOSMR</name>
<evidence type="ECO:0000313" key="8">
    <source>
        <dbReference type="EMBL" id="KMZ73368.1"/>
    </source>
</evidence>
<dbReference type="InterPro" id="IPR000008">
    <property type="entry name" value="C2_dom"/>
</dbReference>
<keyword evidence="9" id="KW-1185">Reference proteome</keyword>
<evidence type="ECO:0000259" key="6">
    <source>
        <dbReference type="PROSITE" id="PS50004"/>
    </source>
</evidence>
<keyword evidence="2 5" id="KW-0812">Transmembrane</keyword>
<dbReference type="Pfam" id="PF00168">
    <property type="entry name" value="C2"/>
    <property type="match status" value="1"/>
</dbReference>
<dbReference type="GO" id="GO:0016020">
    <property type="term" value="C:membrane"/>
    <property type="evidence" value="ECO:0007669"/>
    <property type="project" value="UniProtKB-SubCell"/>
</dbReference>
<organism evidence="8 9">
    <name type="scientific">Zostera marina</name>
    <name type="common">Eelgrass</name>
    <dbReference type="NCBI Taxonomy" id="29655"/>
    <lineage>
        <taxon>Eukaryota</taxon>
        <taxon>Viridiplantae</taxon>
        <taxon>Streptophyta</taxon>
        <taxon>Embryophyta</taxon>
        <taxon>Tracheophyta</taxon>
        <taxon>Spermatophyta</taxon>
        <taxon>Magnoliopsida</taxon>
        <taxon>Liliopsida</taxon>
        <taxon>Zosteraceae</taxon>
        <taxon>Zostera</taxon>
    </lineage>
</organism>
<evidence type="ECO:0000313" key="9">
    <source>
        <dbReference type="Proteomes" id="UP000036987"/>
    </source>
</evidence>
<dbReference type="STRING" id="29655.A0A0K9PWF9"/>
<protein>
    <submittedName>
        <fullName evidence="8">GRAM domain-containing protein</fullName>
    </submittedName>
</protein>
<dbReference type="PROSITE" id="PS50004">
    <property type="entry name" value="C2"/>
    <property type="match status" value="1"/>
</dbReference>
<dbReference type="OrthoDB" id="67700at2759"/>
<dbReference type="Pfam" id="PF02893">
    <property type="entry name" value="GRAM"/>
    <property type="match status" value="1"/>
</dbReference>
<dbReference type="OMA" id="LIPSWWE"/>
<dbReference type="InterPro" id="IPR035892">
    <property type="entry name" value="C2_domain_sf"/>
</dbReference>
<dbReference type="PROSITE" id="PS51778">
    <property type="entry name" value="VAST"/>
    <property type="match status" value="1"/>
</dbReference>
<comment type="caution">
    <text evidence="8">The sequence shown here is derived from an EMBL/GenBank/DDBJ whole genome shotgun (WGS) entry which is preliminary data.</text>
</comment>
<dbReference type="Pfam" id="PF16016">
    <property type="entry name" value="VASt"/>
    <property type="match status" value="1"/>
</dbReference>
<dbReference type="SUPFAM" id="SSF49562">
    <property type="entry name" value="C2 domain (Calcium/lipid-binding domain, CaLB)"/>
    <property type="match status" value="1"/>
</dbReference>
<dbReference type="InterPro" id="IPR011993">
    <property type="entry name" value="PH-like_dom_sf"/>
</dbReference>
<dbReference type="PANTHER" id="PTHR47038">
    <property type="entry name" value="BAG-ASSOCIATED GRAM PROTEIN 1"/>
    <property type="match status" value="1"/>
</dbReference>
<keyword evidence="4 5" id="KW-0472">Membrane</keyword>
<dbReference type="Gene3D" id="2.60.40.150">
    <property type="entry name" value="C2 domain"/>
    <property type="match status" value="1"/>
</dbReference>
<feature type="domain" description="VASt" evidence="7">
    <location>
        <begin position="427"/>
        <end position="600"/>
    </location>
</feature>
<dbReference type="PANTHER" id="PTHR47038:SF1">
    <property type="entry name" value="BAG-ASSOCIATED GRAM PROTEIN 1"/>
    <property type="match status" value="1"/>
</dbReference>
<evidence type="ECO:0000256" key="5">
    <source>
        <dbReference type="SAM" id="Phobius"/>
    </source>
</evidence>
<comment type="subcellular location">
    <subcellularLocation>
        <location evidence="1">Membrane</location>
        <topology evidence="1">Single-pass membrane protein</topology>
    </subcellularLocation>
</comment>
<dbReference type="Gene3D" id="2.30.29.30">
    <property type="entry name" value="Pleckstrin-homology domain (PH domain)/Phosphotyrosine-binding domain (PTB)"/>
    <property type="match status" value="1"/>
</dbReference>
<gene>
    <name evidence="8" type="ORF">ZOSMA_14G01330</name>
</gene>
<sequence length="619" mass="69369">MSYVEMAEEALQFLLPSMWEVKVALFSAVFLIGAFTFFGGFPLLLLSVDEGGGLEEGDENGELRTQESDEKDKMSYLKGESQGSAYAIKVELNAAKNLIGANLNGTSDPYAIITCGEQKRFSSMVPGSRNPLWGEEFNFYVDELPTKVNVTIYDWDIIWKSTILGSATVPVETEGQSGSIWYNLEGTSGSSCNQRKEFTQDSNKKKEGIGQVCLLITSIKLSASSRPSNGFPRADGRRKVSLDNNQVPTVVHQKPSHLQTIFNLPPDETTDHSYSCALERSFLYHGRLYVSSWHICFHSNVFSKQMKVIIPFGDIHEIRRSQHAFINPAITIVLRMGSGGHGVPPLGSSDGRVRYKFASFWNRNHALRALQRAANTYQEMFEAEKKETAQSALRAYSSSSINGSYNISSTDVGYNISEAIKHQTFLKEEVLVKIISVSFPCTPELFYSVLLSDSSNFVSEYRSARKDSNLNIGKWHESDQYDGLVREITFRSLCNSPMCPPDTAVTEWQHSVLSNDKKNLVFETVQQVHDVPFGSFFEVHCRWSLETKSDLSCSVDIIAGAHFKKWCIMQSKIKYGAVDEYKKEVDLMLDVGNVILTRRLNDSKEEDITSNVIPSSLQT</sequence>
<dbReference type="InterPro" id="IPR044655">
    <property type="entry name" value="BAGP1-like"/>
</dbReference>
<dbReference type="SMART" id="SM00568">
    <property type="entry name" value="GRAM"/>
    <property type="match status" value="1"/>
</dbReference>
<evidence type="ECO:0000256" key="2">
    <source>
        <dbReference type="ARBA" id="ARBA00022692"/>
    </source>
</evidence>
<evidence type="ECO:0000259" key="7">
    <source>
        <dbReference type="PROSITE" id="PS51778"/>
    </source>
</evidence>
<evidence type="ECO:0000256" key="1">
    <source>
        <dbReference type="ARBA" id="ARBA00004167"/>
    </source>
</evidence>
<dbReference type="EMBL" id="LFYR01000585">
    <property type="protein sequence ID" value="KMZ73368.1"/>
    <property type="molecule type" value="Genomic_DNA"/>
</dbReference>
<feature type="transmembrane region" description="Helical" evidence="5">
    <location>
        <begin position="23"/>
        <end position="46"/>
    </location>
</feature>
<accession>A0A0K9PWF9</accession>
<dbReference type="SMART" id="SM00239">
    <property type="entry name" value="C2"/>
    <property type="match status" value="1"/>
</dbReference>
<dbReference type="Proteomes" id="UP000036987">
    <property type="component" value="Unassembled WGS sequence"/>
</dbReference>
<keyword evidence="3 5" id="KW-1133">Transmembrane helix</keyword>
<evidence type="ECO:0000256" key="3">
    <source>
        <dbReference type="ARBA" id="ARBA00022989"/>
    </source>
</evidence>
<proteinExistence type="predicted"/>
<reference evidence="9" key="1">
    <citation type="journal article" date="2016" name="Nature">
        <title>The genome of the seagrass Zostera marina reveals angiosperm adaptation to the sea.</title>
        <authorList>
            <person name="Olsen J.L."/>
            <person name="Rouze P."/>
            <person name="Verhelst B."/>
            <person name="Lin Y.-C."/>
            <person name="Bayer T."/>
            <person name="Collen J."/>
            <person name="Dattolo E."/>
            <person name="De Paoli E."/>
            <person name="Dittami S."/>
            <person name="Maumus F."/>
            <person name="Michel G."/>
            <person name="Kersting A."/>
            <person name="Lauritano C."/>
            <person name="Lohaus R."/>
            <person name="Toepel M."/>
            <person name="Tonon T."/>
            <person name="Vanneste K."/>
            <person name="Amirebrahimi M."/>
            <person name="Brakel J."/>
            <person name="Bostroem C."/>
            <person name="Chovatia M."/>
            <person name="Grimwood J."/>
            <person name="Jenkins J.W."/>
            <person name="Jueterbock A."/>
            <person name="Mraz A."/>
            <person name="Stam W.T."/>
            <person name="Tice H."/>
            <person name="Bornberg-Bauer E."/>
            <person name="Green P.J."/>
            <person name="Pearson G.A."/>
            <person name="Procaccini G."/>
            <person name="Duarte C.M."/>
            <person name="Schmutz J."/>
            <person name="Reusch T.B.H."/>
            <person name="Van de Peer Y."/>
        </authorList>
    </citation>
    <scope>NUCLEOTIDE SEQUENCE [LARGE SCALE GENOMIC DNA]</scope>
    <source>
        <strain evidence="9">cv. Finnish</strain>
    </source>
</reference>
<dbReference type="CDD" id="cd00030">
    <property type="entry name" value="C2"/>
    <property type="match status" value="1"/>
</dbReference>
<dbReference type="InterPro" id="IPR004182">
    <property type="entry name" value="GRAM"/>
</dbReference>
<dbReference type="AlphaFoldDB" id="A0A0K9PWF9"/>
<evidence type="ECO:0000256" key="4">
    <source>
        <dbReference type="ARBA" id="ARBA00023136"/>
    </source>
</evidence>
<feature type="domain" description="C2" evidence="6">
    <location>
        <begin position="68"/>
        <end position="184"/>
    </location>
</feature>